<accession>A0A9N8VE15</accession>
<evidence type="ECO:0000313" key="1">
    <source>
        <dbReference type="EMBL" id="CAG8449877.1"/>
    </source>
</evidence>
<dbReference type="EMBL" id="CAJVPY010000100">
    <property type="protein sequence ID" value="CAG8449877.1"/>
    <property type="molecule type" value="Genomic_DNA"/>
</dbReference>
<keyword evidence="2" id="KW-1185">Reference proteome</keyword>
<organism evidence="1 2">
    <name type="scientific">Dentiscutata erythropus</name>
    <dbReference type="NCBI Taxonomy" id="1348616"/>
    <lineage>
        <taxon>Eukaryota</taxon>
        <taxon>Fungi</taxon>
        <taxon>Fungi incertae sedis</taxon>
        <taxon>Mucoromycota</taxon>
        <taxon>Glomeromycotina</taxon>
        <taxon>Glomeromycetes</taxon>
        <taxon>Diversisporales</taxon>
        <taxon>Gigasporaceae</taxon>
        <taxon>Dentiscutata</taxon>
    </lineage>
</organism>
<protein>
    <submittedName>
        <fullName evidence="1">24972_t:CDS:1</fullName>
    </submittedName>
</protein>
<proteinExistence type="predicted"/>
<dbReference type="AlphaFoldDB" id="A0A9N8VE15"/>
<evidence type="ECO:0000313" key="2">
    <source>
        <dbReference type="Proteomes" id="UP000789405"/>
    </source>
</evidence>
<name>A0A9N8VE15_9GLOM</name>
<sequence>QYDDRYSNWEYPFRRHCRYFKLLQSVDKNIPKKDHLGSLSDKGSLMKFKKLLHELKLDYNLFFWVKNVNSTNSFIYKNEQKLLKNFKTNILKRKKKKQDNNIVVAINIRLEKLKQENLKQEEYKLQSPQWHPQSPSSI</sequence>
<feature type="non-terminal residue" evidence="1">
    <location>
        <position position="1"/>
    </location>
</feature>
<reference evidence="1" key="1">
    <citation type="submission" date="2021-06" db="EMBL/GenBank/DDBJ databases">
        <authorList>
            <person name="Kallberg Y."/>
            <person name="Tangrot J."/>
            <person name="Rosling A."/>
        </authorList>
    </citation>
    <scope>NUCLEOTIDE SEQUENCE</scope>
    <source>
        <strain evidence="1">MA453B</strain>
    </source>
</reference>
<dbReference type="Proteomes" id="UP000789405">
    <property type="component" value="Unassembled WGS sequence"/>
</dbReference>
<comment type="caution">
    <text evidence="1">The sequence shown here is derived from an EMBL/GenBank/DDBJ whole genome shotgun (WGS) entry which is preliminary data.</text>
</comment>
<gene>
    <name evidence="1" type="ORF">DERYTH_LOCUS452</name>
</gene>